<proteinExistence type="predicted"/>
<organism evidence="2 3">
    <name type="scientific">Piloderma croceum (strain F 1598)</name>
    <dbReference type="NCBI Taxonomy" id="765440"/>
    <lineage>
        <taxon>Eukaryota</taxon>
        <taxon>Fungi</taxon>
        <taxon>Dikarya</taxon>
        <taxon>Basidiomycota</taxon>
        <taxon>Agaricomycotina</taxon>
        <taxon>Agaricomycetes</taxon>
        <taxon>Agaricomycetidae</taxon>
        <taxon>Atheliales</taxon>
        <taxon>Atheliaceae</taxon>
        <taxon>Piloderma</taxon>
    </lineage>
</organism>
<reference evidence="2 3" key="1">
    <citation type="submission" date="2014-04" db="EMBL/GenBank/DDBJ databases">
        <authorList>
            <consortium name="DOE Joint Genome Institute"/>
            <person name="Kuo A."/>
            <person name="Tarkka M."/>
            <person name="Buscot F."/>
            <person name="Kohler A."/>
            <person name="Nagy L.G."/>
            <person name="Floudas D."/>
            <person name="Copeland A."/>
            <person name="Barry K.W."/>
            <person name="Cichocki N."/>
            <person name="Veneault-Fourrey C."/>
            <person name="LaButti K."/>
            <person name="Lindquist E.A."/>
            <person name="Lipzen A."/>
            <person name="Lundell T."/>
            <person name="Morin E."/>
            <person name="Murat C."/>
            <person name="Sun H."/>
            <person name="Tunlid A."/>
            <person name="Henrissat B."/>
            <person name="Grigoriev I.V."/>
            <person name="Hibbett D.S."/>
            <person name="Martin F."/>
            <person name="Nordberg H.P."/>
            <person name="Cantor M.N."/>
            <person name="Hua S.X."/>
        </authorList>
    </citation>
    <scope>NUCLEOTIDE SEQUENCE [LARGE SCALE GENOMIC DNA]</scope>
    <source>
        <strain evidence="2 3">F 1598</strain>
    </source>
</reference>
<evidence type="ECO:0000313" key="3">
    <source>
        <dbReference type="Proteomes" id="UP000054166"/>
    </source>
</evidence>
<dbReference type="EMBL" id="KN832983">
    <property type="protein sequence ID" value="KIM85936.1"/>
    <property type="molecule type" value="Genomic_DNA"/>
</dbReference>
<reference evidence="3" key="2">
    <citation type="submission" date="2015-01" db="EMBL/GenBank/DDBJ databases">
        <title>Evolutionary Origins and Diversification of the Mycorrhizal Mutualists.</title>
        <authorList>
            <consortium name="DOE Joint Genome Institute"/>
            <consortium name="Mycorrhizal Genomics Consortium"/>
            <person name="Kohler A."/>
            <person name="Kuo A."/>
            <person name="Nagy L.G."/>
            <person name="Floudas D."/>
            <person name="Copeland A."/>
            <person name="Barry K.W."/>
            <person name="Cichocki N."/>
            <person name="Veneault-Fourrey C."/>
            <person name="LaButti K."/>
            <person name="Lindquist E.A."/>
            <person name="Lipzen A."/>
            <person name="Lundell T."/>
            <person name="Morin E."/>
            <person name="Murat C."/>
            <person name="Riley R."/>
            <person name="Ohm R."/>
            <person name="Sun H."/>
            <person name="Tunlid A."/>
            <person name="Henrissat B."/>
            <person name="Grigoriev I.V."/>
            <person name="Hibbett D.S."/>
            <person name="Martin F."/>
        </authorList>
    </citation>
    <scope>NUCLEOTIDE SEQUENCE [LARGE SCALE GENOMIC DNA]</scope>
    <source>
        <strain evidence="3">F 1598</strain>
    </source>
</reference>
<name>A0A0C3G5L4_PILCF</name>
<protein>
    <recommendedName>
        <fullName evidence="1">RNase H type-1 domain-containing protein</fullName>
    </recommendedName>
</protein>
<dbReference type="STRING" id="765440.A0A0C3G5L4"/>
<feature type="domain" description="RNase H type-1" evidence="1">
    <location>
        <begin position="43"/>
        <end position="103"/>
    </location>
</feature>
<dbReference type="Proteomes" id="UP000054166">
    <property type="component" value="Unassembled WGS sequence"/>
</dbReference>
<dbReference type="InterPro" id="IPR002156">
    <property type="entry name" value="RNaseH_domain"/>
</dbReference>
<dbReference type="GO" id="GO:0003676">
    <property type="term" value="F:nucleic acid binding"/>
    <property type="evidence" value="ECO:0007669"/>
    <property type="project" value="InterPro"/>
</dbReference>
<dbReference type="Pfam" id="PF13456">
    <property type="entry name" value="RVT_3"/>
    <property type="match status" value="1"/>
</dbReference>
<gene>
    <name evidence="2" type="ORF">PILCRDRAFT_24125</name>
</gene>
<dbReference type="AlphaFoldDB" id="A0A0C3G5L4"/>
<feature type="non-terminal residue" evidence="2">
    <location>
        <position position="132"/>
    </location>
</feature>
<accession>A0A0C3G5L4</accession>
<dbReference type="GO" id="GO:0004523">
    <property type="term" value="F:RNA-DNA hybrid ribonuclease activity"/>
    <property type="evidence" value="ECO:0007669"/>
    <property type="project" value="InterPro"/>
</dbReference>
<evidence type="ECO:0000313" key="2">
    <source>
        <dbReference type="EMBL" id="KIM85936.1"/>
    </source>
</evidence>
<dbReference type="InParanoid" id="A0A0C3G5L4"/>
<dbReference type="HOGENOM" id="CLU_125038_0_0_1"/>
<keyword evidence="3" id="KW-1185">Reference proteome</keyword>
<feature type="non-terminal residue" evidence="2">
    <location>
        <position position="1"/>
    </location>
</feature>
<evidence type="ECO:0000259" key="1">
    <source>
        <dbReference type="Pfam" id="PF13456"/>
    </source>
</evidence>
<sequence length="132" mass="15124">YWFPELSLGFQCHIPQDNKLQHIFYFKDLTVTCAILDKSYNTAQLVVYSDNQNTVDIWHSLKAHAPYNKLLIFMIDKLIQSDIEAHVFYVPGEANVIADALSHFNNKLALKLAPDLRILSFQPPHDTLGVPK</sequence>
<dbReference type="OrthoDB" id="3249498at2759"/>